<reference evidence="3 4" key="1">
    <citation type="submission" date="2018-02" db="EMBL/GenBank/DDBJ databases">
        <title>Genome sequence of the basidiomycete white-rot fungus Phlebia centrifuga.</title>
        <authorList>
            <person name="Granchi Z."/>
            <person name="Peng M."/>
            <person name="de Vries R.P."/>
            <person name="Hilden K."/>
            <person name="Makela M.R."/>
            <person name="Grigoriev I."/>
            <person name="Riley R."/>
        </authorList>
    </citation>
    <scope>NUCLEOTIDE SEQUENCE [LARGE SCALE GENOMIC DNA]</scope>
    <source>
        <strain evidence="3 4">FBCC195</strain>
    </source>
</reference>
<dbReference type="InterPro" id="IPR058504">
    <property type="entry name" value="DUF8191"/>
</dbReference>
<dbReference type="AlphaFoldDB" id="A0A2R6P0L9"/>
<dbReference type="STRING" id="98765.A0A2R6P0L9"/>
<comment type="caution">
    <text evidence="3">The sequence shown here is derived from an EMBL/GenBank/DDBJ whole genome shotgun (WGS) entry which is preliminary data.</text>
</comment>
<dbReference type="OrthoDB" id="6105938at2759"/>
<feature type="compositionally biased region" description="Polar residues" evidence="1">
    <location>
        <begin position="1"/>
        <end position="18"/>
    </location>
</feature>
<evidence type="ECO:0000313" key="4">
    <source>
        <dbReference type="Proteomes" id="UP000186601"/>
    </source>
</evidence>
<evidence type="ECO:0000256" key="1">
    <source>
        <dbReference type="SAM" id="MobiDB-lite"/>
    </source>
</evidence>
<evidence type="ECO:0000313" key="3">
    <source>
        <dbReference type="EMBL" id="PSR82585.1"/>
    </source>
</evidence>
<dbReference type="Proteomes" id="UP000186601">
    <property type="component" value="Unassembled WGS sequence"/>
</dbReference>
<evidence type="ECO:0000259" key="2">
    <source>
        <dbReference type="Pfam" id="PF26609"/>
    </source>
</evidence>
<proteinExistence type="predicted"/>
<dbReference type="EMBL" id="MLYV02000581">
    <property type="protein sequence ID" value="PSR82585.1"/>
    <property type="molecule type" value="Genomic_DNA"/>
</dbReference>
<accession>A0A2R6P0L9</accession>
<organism evidence="3 4">
    <name type="scientific">Hermanssonia centrifuga</name>
    <dbReference type="NCBI Taxonomy" id="98765"/>
    <lineage>
        <taxon>Eukaryota</taxon>
        <taxon>Fungi</taxon>
        <taxon>Dikarya</taxon>
        <taxon>Basidiomycota</taxon>
        <taxon>Agaricomycotina</taxon>
        <taxon>Agaricomycetes</taxon>
        <taxon>Polyporales</taxon>
        <taxon>Meruliaceae</taxon>
        <taxon>Hermanssonia</taxon>
    </lineage>
</organism>
<feature type="region of interest" description="Disordered" evidence="1">
    <location>
        <begin position="169"/>
        <end position="263"/>
    </location>
</feature>
<protein>
    <recommendedName>
        <fullName evidence="2">DUF8191 domain-containing protein</fullName>
    </recommendedName>
</protein>
<feature type="domain" description="DUF8191" evidence="2">
    <location>
        <begin position="280"/>
        <end position="349"/>
    </location>
</feature>
<dbReference type="Pfam" id="PF26609">
    <property type="entry name" value="DUF8191"/>
    <property type="match status" value="1"/>
</dbReference>
<gene>
    <name evidence="3" type="ORF">PHLCEN_2v6018</name>
</gene>
<feature type="region of interest" description="Disordered" evidence="1">
    <location>
        <begin position="1"/>
        <end position="93"/>
    </location>
</feature>
<keyword evidence="4" id="KW-1185">Reference proteome</keyword>
<feature type="compositionally biased region" description="Acidic residues" evidence="1">
    <location>
        <begin position="196"/>
        <end position="231"/>
    </location>
</feature>
<sequence>MSHTPNARPTRASENVATAPTDRGRKLRHRPQSRLSEDVEVYVTQDTQSGWRYGKNKKKDRSQSREAPQRLSRKVITPEPFEEEQGSEKHYSGAFSAADFARMREELDTIKKEWFRAAPPSEQEMYDDDFPDALLYRKKSCPVCRATVLSRPIPLFLIKALVAAVEKSKTLPGASPRRTPPPDDDPWAGIFPDMVSSDDDWSGDDNDEDEDTEGGDMQDDEEDNSDYDDEDRWSFDGYGTDDDDEPYGGEYVESRWAPPTVDVSPDDYPYDDLTDEHMSMLRRGATMQMIELFAMTYSHEDGLKASVDGNEIFLGYNIALHSDDETGEEYMDWVVADIYERPERWGKIDDDGEGFVASRLAREDEDEEYNTTDSEVWAADLASHDDFLF</sequence>
<name>A0A2R6P0L9_9APHY</name>